<dbReference type="Pfam" id="PF23243">
    <property type="entry name" value="HEAT_HEATR1"/>
    <property type="match status" value="1"/>
</dbReference>
<dbReference type="EMBL" id="JADGJH010002496">
    <property type="protein sequence ID" value="KAJ3097570.1"/>
    <property type="molecule type" value="Genomic_DNA"/>
</dbReference>
<comment type="subcellular location">
    <subcellularLocation>
        <location evidence="1 8">Nucleus</location>
        <location evidence="1 8">Nucleolus</location>
    </subcellularLocation>
</comment>
<evidence type="ECO:0000256" key="1">
    <source>
        <dbReference type="ARBA" id="ARBA00004604"/>
    </source>
</evidence>
<keyword evidence="11" id="KW-1185">Reference proteome</keyword>
<name>A0AAD5SU08_9FUNG</name>
<accession>A0AAD5SU08</accession>
<feature type="non-terminal residue" evidence="10">
    <location>
        <position position="1419"/>
    </location>
</feature>
<dbReference type="InterPro" id="IPR040191">
    <property type="entry name" value="UTP10"/>
</dbReference>
<comment type="subunit">
    <text evidence="8">Component of the ribosomal small subunit (SSU) processome.</text>
</comment>
<keyword evidence="6 8" id="KW-0539">Nucleus</keyword>
<dbReference type="GO" id="GO:0030686">
    <property type="term" value="C:90S preribosome"/>
    <property type="evidence" value="ECO:0007669"/>
    <property type="project" value="TreeGrafter"/>
</dbReference>
<keyword evidence="4 8" id="KW-0690">Ribosome biogenesis</keyword>
<evidence type="ECO:0000256" key="5">
    <source>
        <dbReference type="ARBA" id="ARBA00022552"/>
    </source>
</evidence>
<evidence type="ECO:0000256" key="4">
    <source>
        <dbReference type="ARBA" id="ARBA00022517"/>
    </source>
</evidence>
<evidence type="ECO:0000313" key="11">
    <source>
        <dbReference type="Proteomes" id="UP001211907"/>
    </source>
</evidence>
<evidence type="ECO:0000256" key="6">
    <source>
        <dbReference type="ARBA" id="ARBA00023242"/>
    </source>
</evidence>
<keyword evidence="8" id="KW-0472">Membrane</keyword>
<dbReference type="Pfam" id="PF08146">
    <property type="entry name" value="BP28CT"/>
    <property type="match status" value="1"/>
</dbReference>
<dbReference type="InterPro" id="IPR012954">
    <property type="entry name" value="BP28_C_dom"/>
</dbReference>
<protein>
    <recommendedName>
        <fullName evidence="3 8">U3 small nucleolar RNA-associated protein 10</fullName>
    </recommendedName>
</protein>
<gene>
    <name evidence="10" type="primary">HEATR1_2</name>
    <name evidence="10" type="ORF">HK100_005310</name>
</gene>
<dbReference type="InterPro" id="IPR056473">
    <property type="entry name" value="HEAT_Utp10/HEAT1"/>
</dbReference>
<sequence>GTAHEPLKESNTTLYFSLKHADDEIRLIGFKKLVATISEKNLSANSCQENSDFSFIPHALVAGINDADSRINAAVASLPNLVEFLDTVPGSIDSLLELAIASRIRDLQVSKNVFGHLLKIQENSKKLQYVVMSYFFVGKETHSVFEHATVVFKNSNSHLFAGMFAGSEALGKEIRLAEKSQSKGKELFEAMLLDIRDRIAALVAGNIMKDDSGNFLKTVIESLSCSIDVTRIFALNILANAVQSPAYHEKKLTVCNAVLSRFKEIKIESFGDVKPTSSVKAKYLKSLEHRTTLECISAIVSNLASLRKHFPLPAIVRKESVGVLLEIKKIQASVVSGVKGKAVVEIFAFENFYGASSGKVKFLQPNLTLKFLDSVLETSQEFISDAAQIARRLSQILFKKSFDSTSSENILTFLLSTVLASNSLQFKFDVIETLKSVDVPHKVKILQPLLDSLFGTGDNVSSSSEESKSLRLALIDCFSSSSAPIAFGYRNGRYLNLFLRIITTGEENEALHALGLVNIEWFDKVSANHQQIYSALIQVASKGAINVSLAAKNVLKTVQVSSEVVLNVILACKSVIGEGGEMEQQAKRSKNDWETIVGINELITLLEILDSTTNITSKGNLVGPLFELLSFILPLEASKVPVSLEYLKQLLITAKLNIIRNVKLAGAVIDESVIRVDLIVSCIRVSENPQTHNEAFLLMAELAEIYPNTVLVNVIPIFTFMGANVLRRDDDYSFHVIQQTLEAIIPPLIRKSQKSQSKLDVKSIIEIFVDSHFHIPKHRRLRLFTILVSTLGAVEFLDSVIMMLLLKSSQRFSDIALVNPSDIAGLAPFCLNLVQNFAPLIQYTTIAAITDAVREIPTDSITGQEKPIGSVLLEIRNFSLNELKHFKLICLEFVNSALAVHVSAEVGNIDPEIREKQDKLFHTIFQTTLVIIVESLTQKAIKIIAQTPETKNNFYRSLSKRLNLILSHLNQLMSLETYLSLALSLLSHDDTSIRARVTDLTKEKLSEVTTQNYADNKKIFNEIFTRLIAVIAAKEYNSETAGVKLSSFECAKVMIENYATNDPQPFAVSLKTTHLGPRVIPFIKNIMNGIFDVLKTLAENLVVDDVCVAALNCADLAISALPQFLSPFVSDILKCLFLPYDRLTGNKEIMGKFRITKRDISSNISKRIPARTLIPILSSQVSSCFKLGVSATLELFDISSITISNMEKSDLALFANDLTRLFLSSFEFRKKFHEQYTRLEIEKVEGSIISAFLQLVLRLNESHFKPMFFKIVDWGFSTPSSKENEIFLYRLIVALLDKLKTIFSPFVVHLVEPSIELLDGYKKQTDISDGKWELIMMTINKFLQFSSGPVSEEVFSKLCKCLMLQIDLVDLHGERNYLAAMTRHVVPALGLLAVNIGKEPMWKILNKEVMKKSRNENVL</sequence>
<feature type="domain" description="BP28 C-terminal" evidence="9">
    <location>
        <begin position="1208"/>
        <end position="1350"/>
    </location>
</feature>
<dbReference type="GO" id="GO:0034455">
    <property type="term" value="C:t-UTP complex"/>
    <property type="evidence" value="ECO:0007669"/>
    <property type="project" value="TreeGrafter"/>
</dbReference>
<reference evidence="10" key="1">
    <citation type="submission" date="2020-05" db="EMBL/GenBank/DDBJ databases">
        <title>Phylogenomic resolution of chytrid fungi.</title>
        <authorList>
            <person name="Stajich J.E."/>
            <person name="Amses K."/>
            <person name="Simmons R."/>
            <person name="Seto K."/>
            <person name="Myers J."/>
            <person name="Bonds A."/>
            <person name="Quandt C.A."/>
            <person name="Barry K."/>
            <person name="Liu P."/>
            <person name="Grigoriev I."/>
            <person name="Longcore J.E."/>
            <person name="James T.Y."/>
        </authorList>
    </citation>
    <scope>NUCLEOTIDE SEQUENCE</scope>
    <source>
        <strain evidence="10">JEL0513</strain>
    </source>
</reference>
<feature type="transmembrane region" description="Helical" evidence="8">
    <location>
        <begin position="705"/>
        <end position="726"/>
    </location>
</feature>
<dbReference type="PANTHER" id="PTHR13457:SF1">
    <property type="entry name" value="HEAT REPEAT-CONTAINING PROTEIN 1"/>
    <property type="match status" value="1"/>
</dbReference>
<feature type="non-terminal residue" evidence="10">
    <location>
        <position position="1"/>
    </location>
</feature>
<feature type="transmembrane region" description="Helical" evidence="8">
    <location>
        <begin position="783"/>
        <end position="806"/>
    </location>
</feature>
<dbReference type="GO" id="GO:0030515">
    <property type="term" value="F:snoRNA binding"/>
    <property type="evidence" value="ECO:0007669"/>
    <property type="project" value="TreeGrafter"/>
</dbReference>
<dbReference type="GO" id="GO:0000462">
    <property type="term" value="P:maturation of SSU-rRNA from tricistronic rRNA transcript (SSU-rRNA, 5.8S rRNA, LSU-rRNA)"/>
    <property type="evidence" value="ECO:0007669"/>
    <property type="project" value="TreeGrafter"/>
</dbReference>
<comment type="function">
    <text evidence="8">Involved in nucleolar processing of pre-18S ribosomal RNA.</text>
</comment>
<keyword evidence="8" id="KW-0812">Transmembrane</keyword>
<dbReference type="InterPro" id="IPR016024">
    <property type="entry name" value="ARM-type_fold"/>
</dbReference>
<evidence type="ECO:0000256" key="3">
    <source>
        <dbReference type="ARBA" id="ARBA00015399"/>
    </source>
</evidence>
<dbReference type="GO" id="GO:0032040">
    <property type="term" value="C:small-subunit processome"/>
    <property type="evidence" value="ECO:0007669"/>
    <property type="project" value="TreeGrafter"/>
</dbReference>
<keyword evidence="5 8" id="KW-0698">rRNA processing</keyword>
<keyword evidence="7 8" id="KW-0687">Ribonucleoprotein</keyword>
<keyword evidence="8" id="KW-1133">Transmembrane helix</keyword>
<evidence type="ECO:0000256" key="2">
    <source>
        <dbReference type="ARBA" id="ARBA00010559"/>
    </source>
</evidence>
<dbReference type="PANTHER" id="PTHR13457">
    <property type="entry name" value="BAP28"/>
    <property type="match status" value="1"/>
</dbReference>
<dbReference type="GO" id="GO:0045943">
    <property type="term" value="P:positive regulation of transcription by RNA polymerase I"/>
    <property type="evidence" value="ECO:0007669"/>
    <property type="project" value="TreeGrafter"/>
</dbReference>
<dbReference type="Proteomes" id="UP001211907">
    <property type="component" value="Unassembled WGS sequence"/>
</dbReference>
<evidence type="ECO:0000259" key="9">
    <source>
        <dbReference type="SMART" id="SM01036"/>
    </source>
</evidence>
<evidence type="ECO:0000313" key="10">
    <source>
        <dbReference type="EMBL" id="KAJ3097570.1"/>
    </source>
</evidence>
<evidence type="ECO:0000256" key="7">
    <source>
        <dbReference type="ARBA" id="ARBA00023274"/>
    </source>
</evidence>
<dbReference type="SMART" id="SM01036">
    <property type="entry name" value="BP28CT"/>
    <property type="match status" value="1"/>
</dbReference>
<comment type="similarity">
    <text evidence="2 8">Belongs to the HEATR1/UTP10 family.</text>
</comment>
<proteinExistence type="inferred from homology"/>
<comment type="caution">
    <text evidence="10">The sequence shown here is derived from an EMBL/GenBank/DDBJ whole genome shotgun (WGS) entry which is preliminary data.</text>
</comment>
<organism evidence="10 11">
    <name type="scientific">Physocladia obscura</name>
    <dbReference type="NCBI Taxonomy" id="109957"/>
    <lineage>
        <taxon>Eukaryota</taxon>
        <taxon>Fungi</taxon>
        <taxon>Fungi incertae sedis</taxon>
        <taxon>Chytridiomycota</taxon>
        <taxon>Chytridiomycota incertae sedis</taxon>
        <taxon>Chytridiomycetes</taxon>
        <taxon>Chytridiales</taxon>
        <taxon>Chytriomycetaceae</taxon>
        <taxon>Physocladia</taxon>
    </lineage>
</organism>
<evidence type="ECO:0000256" key="8">
    <source>
        <dbReference type="RuleBase" id="RU367065"/>
    </source>
</evidence>
<dbReference type="SUPFAM" id="SSF48371">
    <property type="entry name" value="ARM repeat"/>
    <property type="match status" value="1"/>
</dbReference>